<dbReference type="AlphaFoldDB" id="A0A2C6KLQ2"/>
<protein>
    <recommendedName>
        <fullName evidence="6">Transmembrane protein</fullName>
    </recommendedName>
</protein>
<keyword evidence="2" id="KW-1133">Transmembrane helix</keyword>
<sequence length="538" mass="58557">MRLLPGGAAVVALLFPITGEKWTSIAVVEGSTPGPSGASTTAAGLSSEELATKSLKSRTKQDATDNITEQVVMEGRHSSRLPRSKVSGRTKEQKRKQLTLLTLLGALVAAGATAAAVSLSRSKGIRPKQEEVMTSETEDLEKSGEPPQVSRSRRYLALLMTAAVAVAALAVIGSLLLREPTDADFVADVQSLIPAEAPEQLGRVSSVVQPLLIEAQVPTLLDRLSSFVDGSTDLPAKLQIFRSLAIGVCAVLLLKLGLSGFFYGVVEKLSKRFRGGWQASLPLEEEEYLEDRMYELHPGGLASLKNDLLGGKYRDQLSKEDLQLLEEYLSAATGPEDVAERTFRGARVATILEMLKLNRLFEEVGAAMESAKEDIRNQQPLREFSDVPRWKSQLLKIEQQLTEARDLAETAYSWKDLPRAQNVYDYLHAETASLILRKFAVRSMVHNLETLVSHPELRRMDLDSIARQLRISDYRAGRLAAKVSDAIVLAGLPLTANSVPKPEKFADVPLRLHPTGGALPALGGVPEKRPAGGETTTW</sequence>
<keyword evidence="2" id="KW-0472">Membrane</keyword>
<feature type="region of interest" description="Disordered" evidence="1">
    <location>
        <begin position="519"/>
        <end position="538"/>
    </location>
</feature>
<keyword evidence="2" id="KW-0812">Transmembrane</keyword>
<dbReference type="EMBL" id="MIGC01004994">
    <property type="protein sequence ID" value="PHJ17422.1"/>
    <property type="molecule type" value="Genomic_DNA"/>
</dbReference>
<dbReference type="RefSeq" id="XP_067919143.1">
    <property type="nucleotide sequence ID" value="XM_068068882.1"/>
</dbReference>
<feature type="transmembrane region" description="Helical" evidence="2">
    <location>
        <begin position="244"/>
        <end position="266"/>
    </location>
</feature>
<keyword evidence="5" id="KW-1185">Reference proteome</keyword>
<gene>
    <name evidence="4" type="ORF">CSUI_008757</name>
</gene>
<evidence type="ECO:0000256" key="2">
    <source>
        <dbReference type="SAM" id="Phobius"/>
    </source>
</evidence>
<proteinExistence type="predicted"/>
<dbReference type="Proteomes" id="UP000221165">
    <property type="component" value="Unassembled WGS sequence"/>
</dbReference>
<keyword evidence="3" id="KW-0732">Signal</keyword>
<evidence type="ECO:0000313" key="4">
    <source>
        <dbReference type="EMBL" id="PHJ17422.1"/>
    </source>
</evidence>
<feature type="region of interest" description="Disordered" evidence="1">
    <location>
        <begin position="126"/>
        <end position="147"/>
    </location>
</feature>
<evidence type="ECO:0000313" key="5">
    <source>
        <dbReference type="Proteomes" id="UP000221165"/>
    </source>
</evidence>
<name>A0A2C6KLQ2_9APIC</name>
<dbReference type="GeneID" id="94432093"/>
<evidence type="ECO:0000256" key="3">
    <source>
        <dbReference type="SAM" id="SignalP"/>
    </source>
</evidence>
<evidence type="ECO:0008006" key="6">
    <source>
        <dbReference type="Google" id="ProtNLM"/>
    </source>
</evidence>
<feature type="chain" id="PRO_5012112487" description="Transmembrane protein" evidence="3">
    <location>
        <begin position="20"/>
        <end position="538"/>
    </location>
</feature>
<reference evidence="4 5" key="1">
    <citation type="journal article" date="2017" name="Int. J. Parasitol.">
        <title>The genome of the protozoan parasite Cystoisospora suis and a reverse vaccinology approach to identify vaccine candidates.</title>
        <authorList>
            <person name="Palmieri N."/>
            <person name="Shrestha A."/>
            <person name="Ruttkowski B."/>
            <person name="Beck T."/>
            <person name="Vogl C."/>
            <person name="Tomley F."/>
            <person name="Blake D.P."/>
            <person name="Joachim A."/>
        </authorList>
    </citation>
    <scope>NUCLEOTIDE SEQUENCE [LARGE SCALE GENOMIC DNA]</scope>
    <source>
        <strain evidence="4 5">Wien I</strain>
    </source>
</reference>
<dbReference type="VEuPathDB" id="ToxoDB:CSUI_008757"/>
<feature type="transmembrane region" description="Helical" evidence="2">
    <location>
        <begin position="98"/>
        <end position="119"/>
    </location>
</feature>
<feature type="signal peptide" evidence="3">
    <location>
        <begin position="1"/>
        <end position="19"/>
    </location>
</feature>
<evidence type="ECO:0000256" key="1">
    <source>
        <dbReference type="SAM" id="MobiDB-lite"/>
    </source>
</evidence>
<organism evidence="4 5">
    <name type="scientific">Cystoisospora suis</name>
    <dbReference type="NCBI Taxonomy" id="483139"/>
    <lineage>
        <taxon>Eukaryota</taxon>
        <taxon>Sar</taxon>
        <taxon>Alveolata</taxon>
        <taxon>Apicomplexa</taxon>
        <taxon>Conoidasida</taxon>
        <taxon>Coccidia</taxon>
        <taxon>Eucoccidiorida</taxon>
        <taxon>Eimeriorina</taxon>
        <taxon>Sarcocystidae</taxon>
        <taxon>Cystoisospora</taxon>
    </lineage>
</organism>
<feature type="transmembrane region" description="Helical" evidence="2">
    <location>
        <begin position="155"/>
        <end position="177"/>
    </location>
</feature>
<feature type="region of interest" description="Disordered" evidence="1">
    <location>
        <begin position="53"/>
        <end position="93"/>
    </location>
</feature>
<feature type="compositionally biased region" description="Basic residues" evidence="1">
    <location>
        <begin position="78"/>
        <end position="93"/>
    </location>
</feature>
<accession>A0A2C6KLQ2</accession>
<comment type="caution">
    <text evidence="4">The sequence shown here is derived from an EMBL/GenBank/DDBJ whole genome shotgun (WGS) entry which is preliminary data.</text>
</comment>